<feature type="domain" description="DUF2007" evidence="1">
    <location>
        <begin position="14"/>
        <end position="67"/>
    </location>
</feature>
<dbReference type="InterPro" id="IPR036443">
    <property type="entry name" value="Znf_RanBP2_sf"/>
</dbReference>
<protein>
    <submittedName>
        <fullName evidence="2">Putative signal transducing protein</fullName>
    </submittedName>
</protein>
<evidence type="ECO:0000259" key="1">
    <source>
        <dbReference type="Pfam" id="PF09413"/>
    </source>
</evidence>
<proteinExistence type="predicted"/>
<dbReference type="AlphaFoldDB" id="A0A1X7DUM2"/>
<reference evidence="3" key="1">
    <citation type="submission" date="2017-04" db="EMBL/GenBank/DDBJ databases">
        <authorList>
            <person name="Varghese N."/>
            <person name="Submissions S."/>
        </authorList>
    </citation>
    <scope>NUCLEOTIDE SEQUENCE [LARGE SCALE GENOMIC DNA]</scope>
    <source>
        <strain evidence="3">Ballard 720</strain>
    </source>
</reference>
<organism evidence="2 3">
    <name type="scientific">Trinickia caryophylli</name>
    <name type="common">Paraburkholderia caryophylli</name>
    <dbReference type="NCBI Taxonomy" id="28094"/>
    <lineage>
        <taxon>Bacteria</taxon>
        <taxon>Pseudomonadati</taxon>
        <taxon>Pseudomonadota</taxon>
        <taxon>Betaproteobacteria</taxon>
        <taxon>Burkholderiales</taxon>
        <taxon>Burkholderiaceae</taxon>
        <taxon>Trinickia</taxon>
    </lineage>
</organism>
<sequence length="107" mass="12054">MLKLMRAPNALIGQHWVNLLTVAGIPCELHNRYLHGALGEIPAEQCSPELWLIDERDAVIARTIIERGMAGPESQSAPWRCRQCGEMLEPQFTTCWRCATARDPLDN</sequence>
<dbReference type="STRING" id="28094.SAMN06295900_1049"/>
<dbReference type="Proteomes" id="UP000192911">
    <property type="component" value="Unassembled WGS sequence"/>
</dbReference>
<dbReference type="SUPFAM" id="SSF90209">
    <property type="entry name" value="Ran binding protein zinc finger-like"/>
    <property type="match status" value="1"/>
</dbReference>
<gene>
    <name evidence="2" type="ORF">SAMN06295900_1049</name>
</gene>
<evidence type="ECO:0000313" key="2">
    <source>
        <dbReference type="EMBL" id="SMF21316.1"/>
    </source>
</evidence>
<dbReference type="EMBL" id="FXAH01000004">
    <property type="protein sequence ID" value="SMF21316.1"/>
    <property type="molecule type" value="Genomic_DNA"/>
</dbReference>
<dbReference type="InterPro" id="IPR018551">
    <property type="entry name" value="DUF2007"/>
</dbReference>
<accession>A0A1X7DUM2</accession>
<dbReference type="Pfam" id="PF09413">
    <property type="entry name" value="DUF2007"/>
    <property type="match status" value="1"/>
</dbReference>
<name>A0A1X7DUM2_TRICW</name>
<evidence type="ECO:0000313" key="3">
    <source>
        <dbReference type="Proteomes" id="UP000192911"/>
    </source>
</evidence>
<keyword evidence="3" id="KW-1185">Reference proteome</keyword>